<organism evidence="1">
    <name type="scientific">bioreactor metagenome</name>
    <dbReference type="NCBI Taxonomy" id="1076179"/>
    <lineage>
        <taxon>unclassified sequences</taxon>
        <taxon>metagenomes</taxon>
        <taxon>ecological metagenomes</taxon>
    </lineage>
</organism>
<accession>A0A645CCY3</accession>
<comment type="caution">
    <text evidence="1">The sequence shown here is derived from an EMBL/GenBank/DDBJ whole genome shotgun (WGS) entry which is preliminary data.</text>
</comment>
<sequence length="86" mass="9405">MGYGSRHTAHGGQLFGAQLRFHFAQVVKKHDAKRMAGLRLWPLVQIGRRNFGDACAHMHARGAVSFMSLQVNRGGQWAGMGKAGLC</sequence>
<reference evidence="1" key="1">
    <citation type="submission" date="2019-08" db="EMBL/GenBank/DDBJ databases">
        <authorList>
            <person name="Kucharzyk K."/>
            <person name="Murdoch R.W."/>
            <person name="Higgins S."/>
            <person name="Loffler F."/>
        </authorList>
    </citation>
    <scope>NUCLEOTIDE SEQUENCE</scope>
</reference>
<protein>
    <submittedName>
        <fullName evidence="1">Uncharacterized protein</fullName>
    </submittedName>
</protein>
<dbReference type="EMBL" id="VSSQ01026191">
    <property type="protein sequence ID" value="MPM74784.1"/>
    <property type="molecule type" value="Genomic_DNA"/>
</dbReference>
<dbReference type="AlphaFoldDB" id="A0A645CCY3"/>
<proteinExistence type="predicted"/>
<evidence type="ECO:0000313" key="1">
    <source>
        <dbReference type="EMBL" id="MPM74784.1"/>
    </source>
</evidence>
<gene>
    <name evidence="1" type="ORF">SDC9_121773</name>
</gene>
<name>A0A645CCY3_9ZZZZ</name>